<protein>
    <submittedName>
        <fullName evidence="3">Uncharacterized protein</fullName>
    </submittedName>
</protein>
<reference evidence="3" key="1">
    <citation type="journal article" date="2023" name="IMA Fungus">
        <title>Comparative genomic study of the Penicillium genus elucidates a diverse pangenome and 15 lateral gene transfer events.</title>
        <authorList>
            <person name="Petersen C."/>
            <person name="Sorensen T."/>
            <person name="Nielsen M.R."/>
            <person name="Sondergaard T.E."/>
            <person name="Sorensen J.L."/>
            <person name="Fitzpatrick D.A."/>
            <person name="Frisvad J.C."/>
            <person name="Nielsen K.L."/>
        </authorList>
    </citation>
    <scope>NUCLEOTIDE SEQUENCE</scope>
    <source>
        <strain evidence="3">IBT 17514</strain>
    </source>
</reference>
<feature type="domain" description="DUF4246" evidence="1">
    <location>
        <begin position="115"/>
        <end position="564"/>
    </location>
</feature>
<feature type="domain" description="DUF4246" evidence="2">
    <location>
        <begin position="24"/>
        <end position="103"/>
    </location>
</feature>
<evidence type="ECO:0000313" key="4">
    <source>
        <dbReference type="Proteomes" id="UP001215712"/>
    </source>
</evidence>
<gene>
    <name evidence="3" type="ORF">N7493_005441</name>
</gene>
<organism evidence="3 4">
    <name type="scientific">Penicillium malachiteum</name>
    <dbReference type="NCBI Taxonomy" id="1324776"/>
    <lineage>
        <taxon>Eukaryota</taxon>
        <taxon>Fungi</taxon>
        <taxon>Dikarya</taxon>
        <taxon>Ascomycota</taxon>
        <taxon>Pezizomycotina</taxon>
        <taxon>Eurotiomycetes</taxon>
        <taxon>Eurotiomycetidae</taxon>
        <taxon>Eurotiales</taxon>
        <taxon>Aspergillaceae</taxon>
        <taxon>Penicillium</taxon>
    </lineage>
</organism>
<sequence length="629" mass="73145">MFQHKAHDQSFMKTSQSQDCRFLLPGYGRPLDFYPIEKNIYGVESRSMFPSALDDRDIENGYADLPVQTLREIAMVEVMEDLTDIPEWWKKIQDHKTAQEWKKVAQHSGLDITKNMAEWIIEELKFKAFIYEQSHAVALYNGDVTKSDTNVPRSLTDELRSAAKVLEYADPELKFYHPGGLAMQRDLLAMALYPLVYGKSRILPDRLIGLDEALRHAGQGEVIPNPKETGITREDIAWRVSARSDIKVRPYSRNFQILPSDLELGDDGKWHITTYINNLHPVKHRNIYNIIEKVFNCLVPQWDMTMTPLKDMLHSRARIEYHKAEYHPIPQEIIDQAPKIKDREAQSEFDIRYEKWRMENFRAIHPDVGQFVPWAVPHCMMSKLPEDLPAPVRIEQSVNLNKDYRERGLQIVTRLMGVDLTPDEPYYQTEWHVEGQMNEHICAASFLMYDLENMEEPSMEFRNIVDVDAFSEVEHEPRDFIWLKQIFGMENGEPAVQRTGSIQCKLGRVVMYPSTVQHRLTKFELKDKSKAGHIRMLVFYLIDPNIRIISTANIPPQRLDWTLDKNGGGEDKENLAASMAKLALDNKDDKGDMPMSLTEALETRLDFLNELIEFMRYQHVAFESRVLML</sequence>
<evidence type="ECO:0000259" key="1">
    <source>
        <dbReference type="Pfam" id="PF14033"/>
    </source>
</evidence>
<dbReference type="InterPro" id="IPR049207">
    <property type="entry name" value="DUF4246_N"/>
</dbReference>
<proteinExistence type="predicted"/>
<dbReference type="PANTHER" id="PTHR33119">
    <property type="entry name" value="IFI3P"/>
    <property type="match status" value="1"/>
</dbReference>
<dbReference type="AlphaFoldDB" id="A0AAD6HNH7"/>
<dbReference type="InterPro" id="IPR025340">
    <property type="entry name" value="DUF4246"/>
</dbReference>
<comment type="caution">
    <text evidence="3">The sequence shown here is derived from an EMBL/GenBank/DDBJ whole genome shotgun (WGS) entry which is preliminary data.</text>
</comment>
<dbReference type="EMBL" id="JAQJAN010000006">
    <property type="protein sequence ID" value="KAJ5727621.1"/>
    <property type="molecule type" value="Genomic_DNA"/>
</dbReference>
<dbReference type="PANTHER" id="PTHR33119:SF1">
    <property type="entry name" value="FE2OG DIOXYGENASE DOMAIN-CONTAINING PROTEIN"/>
    <property type="match status" value="1"/>
</dbReference>
<evidence type="ECO:0000313" key="3">
    <source>
        <dbReference type="EMBL" id="KAJ5727621.1"/>
    </source>
</evidence>
<dbReference type="Pfam" id="PF14033">
    <property type="entry name" value="DUF4246"/>
    <property type="match status" value="1"/>
</dbReference>
<keyword evidence="4" id="KW-1185">Reference proteome</keyword>
<name>A0AAD6HNH7_9EURO</name>
<accession>A0AAD6HNH7</accession>
<dbReference type="InterPro" id="IPR049192">
    <property type="entry name" value="DUF4246_C"/>
</dbReference>
<dbReference type="Proteomes" id="UP001215712">
    <property type="component" value="Unassembled WGS sequence"/>
</dbReference>
<evidence type="ECO:0000259" key="2">
    <source>
        <dbReference type="Pfam" id="PF21666"/>
    </source>
</evidence>
<reference evidence="3" key="2">
    <citation type="submission" date="2023-01" db="EMBL/GenBank/DDBJ databases">
        <authorList>
            <person name="Petersen C."/>
        </authorList>
    </citation>
    <scope>NUCLEOTIDE SEQUENCE</scope>
    <source>
        <strain evidence="3">IBT 17514</strain>
    </source>
</reference>
<dbReference type="Pfam" id="PF21666">
    <property type="entry name" value="DUF4246_N"/>
    <property type="match status" value="1"/>
</dbReference>